<dbReference type="EMBL" id="NQIK02000004">
    <property type="protein sequence ID" value="KAF7572096.1"/>
    <property type="molecule type" value="Genomic_DNA"/>
</dbReference>
<dbReference type="EMBL" id="NRDI02000004">
    <property type="protein sequence ID" value="KAI1517026.1"/>
    <property type="molecule type" value="Genomic_DNA"/>
</dbReference>
<evidence type="ECO:0000313" key="2">
    <source>
        <dbReference type="EMBL" id="KAI1517026.1"/>
    </source>
</evidence>
<gene>
    <name evidence="2" type="ORF">Ptr86124_003963</name>
    <name evidence="1" type="ORF">PtrM4_095960</name>
</gene>
<accession>A0A2W1DJ31</accession>
<dbReference type="OrthoDB" id="432970at2759"/>
<dbReference type="AlphaFoldDB" id="A0A2W1DJ31"/>
<reference evidence="2" key="3">
    <citation type="journal article" date="2022" name="bioRxiv">
        <title>A global pangenome for the wheat fungal pathogen Pyrenophora tritici-repentis and prediction of effector protein structural homology.</title>
        <authorList>
            <person name="Moolhuijzen P."/>
            <person name="See P.T."/>
            <person name="Shi G."/>
            <person name="Powell H.R."/>
            <person name="Cockram J."/>
            <person name="Jorgensen L.N."/>
            <person name="Benslimane H."/>
            <person name="Strelkov S.E."/>
            <person name="Turner J."/>
            <person name="Liu Z."/>
            <person name="Moffat C.S."/>
        </authorList>
    </citation>
    <scope>NUCLEOTIDE SEQUENCE</scope>
    <source>
        <strain evidence="2">86-124</strain>
    </source>
</reference>
<organism evidence="2 3">
    <name type="scientific">Pyrenophora tritici-repentis</name>
    <dbReference type="NCBI Taxonomy" id="45151"/>
    <lineage>
        <taxon>Eukaryota</taxon>
        <taxon>Fungi</taxon>
        <taxon>Dikarya</taxon>
        <taxon>Ascomycota</taxon>
        <taxon>Pezizomycotina</taxon>
        <taxon>Dothideomycetes</taxon>
        <taxon>Pleosporomycetidae</taxon>
        <taxon>Pleosporales</taxon>
        <taxon>Pleosporineae</taxon>
        <taxon>Pleosporaceae</taxon>
        <taxon>Pyrenophora</taxon>
    </lineage>
</organism>
<reference evidence="2" key="2">
    <citation type="submission" date="2021-05" db="EMBL/GenBank/DDBJ databases">
        <authorList>
            <person name="Moolhuijzen P.M."/>
            <person name="Moffat C.S."/>
        </authorList>
    </citation>
    <scope>NUCLEOTIDE SEQUENCE</scope>
    <source>
        <strain evidence="2">86-124</strain>
    </source>
</reference>
<reference evidence="3" key="4">
    <citation type="journal article" date="2022" name="Microb. Genom.">
        <title>A global pangenome for the wheat fungal pathogen Pyrenophora tritici-repentis and prediction of effector protein structural homology.</title>
        <authorList>
            <person name="Moolhuijzen P.M."/>
            <person name="See P.T."/>
            <person name="Shi G."/>
            <person name="Powell H.R."/>
            <person name="Cockram J."/>
            <person name="Jorgensen L.N."/>
            <person name="Benslimane H."/>
            <person name="Strelkov S.E."/>
            <person name="Turner J."/>
            <person name="Liu Z."/>
            <person name="Moffat C.S."/>
        </authorList>
    </citation>
    <scope>NUCLEOTIDE SEQUENCE [LARGE SCALE GENOMIC DNA]</scope>
</reference>
<evidence type="ECO:0000313" key="3">
    <source>
        <dbReference type="Proteomes" id="UP000249757"/>
    </source>
</evidence>
<keyword evidence="3" id="KW-1185">Reference proteome</keyword>
<name>A0A2W1DJ31_9PLEO</name>
<evidence type="ECO:0000313" key="1">
    <source>
        <dbReference type="EMBL" id="KAF7572096.1"/>
    </source>
</evidence>
<protein>
    <submittedName>
        <fullName evidence="2">Uncharacterized protein</fullName>
    </submittedName>
</protein>
<dbReference type="Proteomes" id="UP000245464">
    <property type="component" value="Chromosome 4"/>
</dbReference>
<reference evidence="1" key="1">
    <citation type="journal article" date="2018" name="BMC Genomics">
        <title>Comparative genomics of the wheat fungal pathogen Pyrenophora tritici-repentis reveals chromosomal variations and genome plasticity.</title>
        <authorList>
            <person name="Moolhuijzen P."/>
            <person name="See P.T."/>
            <person name="Hane J.K."/>
            <person name="Shi G."/>
            <person name="Liu Z."/>
            <person name="Oliver R.P."/>
            <person name="Moffat C.S."/>
        </authorList>
    </citation>
    <scope>NUCLEOTIDE SEQUENCE [LARGE SCALE GENOMIC DNA]</scope>
    <source>
        <strain evidence="1">M4</strain>
    </source>
</reference>
<comment type="caution">
    <text evidence="2">The sequence shown here is derived from an EMBL/GenBank/DDBJ whole genome shotgun (WGS) entry which is preliminary data.</text>
</comment>
<sequence>MATRKVNVEFCPMSAKGIEEWKTTTELPEDLFGPLSLQETPAHRARLIPAVQSMLSAYQNECNAKIEASNSTCVSCNAKAAAALFRALSHLHLTAEEEGKDGPRIRTYVIPLCKKPDCRRIATAGNERIMDRTLAQQMTQMTLGKQCPCGICVGTKACQM</sequence>
<proteinExistence type="predicted"/>
<dbReference type="Proteomes" id="UP000249757">
    <property type="component" value="Unassembled WGS sequence"/>
</dbReference>